<dbReference type="Gene3D" id="3.40.640.10">
    <property type="entry name" value="Type I PLP-dependent aspartate aminotransferase-like (Major domain)"/>
    <property type="match status" value="1"/>
</dbReference>
<sequence>MSRAEKKFCAILSDRVKNASPSATVAITEVARRLAAEGRTIISLSVGELDFDTPAHIQHAAIRGMNEGHTRYTNVGGTPSLKAAIARKFTRDNALGYKPAEIIAATGAKQILFNALLATLNPGDEVIVVAPYWVSYSEMVKIAGGVPVQVTPEEATQFKLTPSLLAAAVTPSSRWLILNAPCNPSGALYTADELRTLADVVCRHPAMMVMADDIYEEIVFEGEFVSFAQAAPDMRDRTLTINGVSKTYAMTGWRLGYAGGPEWLIKAMALLQSQSTSNPSSISQVAAQAALDGPQDFLDDWRARLRVRRDLALRILRRAAPVLRVPEAPQGAFYLYVNCAGAIGMKTPAGEIIANDEDMTRYLLERVGVAVVPGTAFGLAPYLRVSYALADDRLERACELIVEACTALVRD</sequence>
<dbReference type="RefSeq" id="WP_048636210.1">
    <property type="nucleotide sequence ID" value="NZ_CGIG01000001.1"/>
</dbReference>
<dbReference type="PANTHER" id="PTHR46383">
    <property type="entry name" value="ASPARTATE AMINOTRANSFERASE"/>
    <property type="match status" value="1"/>
</dbReference>
<evidence type="ECO:0000313" key="9">
    <source>
        <dbReference type="Proteomes" id="UP000044377"/>
    </source>
</evidence>
<keyword evidence="9" id="KW-1185">Reference proteome</keyword>
<gene>
    <name evidence="8" type="ORF">BN1221_00790c</name>
</gene>
<evidence type="ECO:0000256" key="2">
    <source>
        <dbReference type="ARBA" id="ARBA00007441"/>
    </source>
</evidence>
<dbReference type="InterPro" id="IPR004839">
    <property type="entry name" value="Aminotransferase_I/II_large"/>
</dbReference>
<dbReference type="FunFam" id="3.40.640.10:FF:000033">
    <property type="entry name" value="Aspartate aminotransferase"/>
    <property type="match status" value="1"/>
</dbReference>
<dbReference type="InterPro" id="IPR015424">
    <property type="entry name" value="PyrdxlP-dep_Trfase"/>
</dbReference>
<protein>
    <recommendedName>
        <fullName evidence="6">Aminotransferase</fullName>
        <ecNumber evidence="6">2.6.1.-</ecNumber>
    </recommendedName>
</protein>
<dbReference type="STRING" id="1109412.BN1221_00790c"/>
<dbReference type="SUPFAM" id="SSF53383">
    <property type="entry name" value="PLP-dependent transferases"/>
    <property type="match status" value="1"/>
</dbReference>
<evidence type="ECO:0000256" key="6">
    <source>
        <dbReference type="RuleBase" id="RU000481"/>
    </source>
</evidence>
<dbReference type="EC" id="2.6.1.-" evidence="6"/>
<dbReference type="InterPro" id="IPR015421">
    <property type="entry name" value="PyrdxlP-dep_Trfase_major"/>
</dbReference>
<evidence type="ECO:0000259" key="7">
    <source>
        <dbReference type="Pfam" id="PF00155"/>
    </source>
</evidence>
<dbReference type="GO" id="GO:0006520">
    <property type="term" value="P:amino acid metabolic process"/>
    <property type="evidence" value="ECO:0007669"/>
    <property type="project" value="InterPro"/>
</dbReference>
<dbReference type="Proteomes" id="UP000044377">
    <property type="component" value="Unassembled WGS sequence"/>
</dbReference>
<dbReference type="PROSITE" id="PS00105">
    <property type="entry name" value="AA_TRANSFER_CLASS_1"/>
    <property type="match status" value="1"/>
</dbReference>
<keyword evidence="3 6" id="KW-0032">Aminotransferase</keyword>
<keyword evidence="4 6" id="KW-0808">Transferase</keyword>
<comment type="cofactor">
    <cofactor evidence="1 6">
        <name>pyridoxal 5'-phosphate</name>
        <dbReference type="ChEBI" id="CHEBI:597326"/>
    </cofactor>
</comment>
<accession>A0A0G4JR63</accession>
<evidence type="ECO:0000256" key="3">
    <source>
        <dbReference type="ARBA" id="ARBA00022576"/>
    </source>
</evidence>
<keyword evidence="5" id="KW-0663">Pyridoxal phosphate</keyword>
<dbReference type="GO" id="GO:0008483">
    <property type="term" value="F:transaminase activity"/>
    <property type="evidence" value="ECO:0007669"/>
    <property type="project" value="UniProtKB-KW"/>
</dbReference>
<dbReference type="InterPro" id="IPR004838">
    <property type="entry name" value="NHTrfase_class1_PyrdxlP-BS"/>
</dbReference>
<dbReference type="InterPro" id="IPR015422">
    <property type="entry name" value="PyrdxlP-dep_Trfase_small"/>
</dbReference>
<dbReference type="CDD" id="cd00609">
    <property type="entry name" value="AAT_like"/>
    <property type="match status" value="1"/>
</dbReference>
<organism evidence="8 9">
    <name type="scientific">Brenneria goodwinii</name>
    <dbReference type="NCBI Taxonomy" id="1109412"/>
    <lineage>
        <taxon>Bacteria</taxon>
        <taxon>Pseudomonadati</taxon>
        <taxon>Pseudomonadota</taxon>
        <taxon>Gammaproteobacteria</taxon>
        <taxon>Enterobacterales</taxon>
        <taxon>Pectobacteriaceae</taxon>
        <taxon>Brenneria</taxon>
    </lineage>
</organism>
<evidence type="ECO:0000256" key="4">
    <source>
        <dbReference type="ARBA" id="ARBA00022679"/>
    </source>
</evidence>
<dbReference type="Gene3D" id="3.90.1150.10">
    <property type="entry name" value="Aspartate Aminotransferase, domain 1"/>
    <property type="match status" value="1"/>
</dbReference>
<reference evidence="9" key="1">
    <citation type="submission" date="2015-01" db="EMBL/GenBank/DDBJ databases">
        <authorList>
            <person name="Paterson Steve"/>
        </authorList>
    </citation>
    <scope>NUCLEOTIDE SEQUENCE [LARGE SCALE GENOMIC DNA]</scope>
    <source>
        <strain evidence="9">OBR1</strain>
    </source>
</reference>
<proteinExistence type="inferred from homology"/>
<dbReference type="PANTHER" id="PTHR46383:SF1">
    <property type="entry name" value="ASPARTATE AMINOTRANSFERASE"/>
    <property type="match status" value="1"/>
</dbReference>
<feature type="domain" description="Aminotransferase class I/classII large" evidence="7">
    <location>
        <begin position="40"/>
        <end position="400"/>
    </location>
</feature>
<evidence type="ECO:0000256" key="1">
    <source>
        <dbReference type="ARBA" id="ARBA00001933"/>
    </source>
</evidence>
<name>A0A0G4JR63_9GAMM</name>
<dbReference type="AlphaFoldDB" id="A0A0G4JR63"/>
<dbReference type="GO" id="GO:0030170">
    <property type="term" value="F:pyridoxal phosphate binding"/>
    <property type="evidence" value="ECO:0007669"/>
    <property type="project" value="InterPro"/>
</dbReference>
<dbReference type="Pfam" id="PF00155">
    <property type="entry name" value="Aminotran_1_2"/>
    <property type="match status" value="1"/>
</dbReference>
<evidence type="ECO:0000313" key="8">
    <source>
        <dbReference type="EMBL" id="CPR14383.1"/>
    </source>
</evidence>
<evidence type="ECO:0000256" key="5">
    <source>
        <dbReference type="ARBA" id="ARBA00022898"/>
    </source>
</evidence>
<dbReference type="InterPro" id="IPR050596">
    <property type="entry name" value="AspAT/PAT-like"/>
</dbReference>
<dbReference type="EMBL" id="CGIG01000001">
    <property type="protein sequence ID" value="CPR14383.1"/>
    <property type="molecule type" value="Genomic_DNA"/>
</dbReference>
<comment type="similarity">
    <text evidence="2 6">Belongs to the class-I pyridoxal-phosphate-dependent aminotransferase family.</text>
</comment>